<dbReference type="PANTHER" id="PTHR12533:SF6">
    <property type="entry name" value="NUCLEAR FACTOR OF ACTIVATED T-CELLS, CYTOPLASMIC 3"/>
    <property type="match status" value="1"/>
</dbReference>
<feature type="domain" description="RHD" evidence="1">
    <location>
        <begin position="1"/>
        <end position="129"/>
    </location>
</feature>
<dbReference type="InterPro" id="IPR011539">
    <property type="entry name" value="RHD_DNA_bind_dom"/>
</dbReference>
<reference evidence="2 3" key="1">
    <citation type="submission" date="2021-06" db="EMBL/GenBank/DDBJ databases">
        <authorList>
            <person name="Palmer J.M."/>
        </authorList>
    </citation>
    <scope>NUCLEOTIDE SEQUENCE [LARGE SCALE GENOMIC DNA]</scope>
    <source>
        <strain evidence="2 3">XC_2019</strain>
        <tissue evidence="2">Muscle</tissue>
    </source>
</reference>
<dbReference type="InterPro" id="IPR008967">
    <property type="entry name" value="p53-like_TF_DNA-bd_sf"/>
</dbReference>
<dbReference type="Gene3D" id="2.60.40.340">
    <property type="entry name" value="Rel homology domain (RHD), DNA-binding domain"/>
    <property type="match status" value="1"/>
</dbReference>
<organism evidence="2 3">
    <name type="scientific">Xenoophorus captivus</name>
    <dbReference type="NCBI Taxonomy" id="1517983"/>
    <lineage>
        <taxon>Eukaryota</taxon>
        <taxon>Metazoa</taxon>
        <taxon>Chordata</taxon>
        <taxon>Craniata</taxon>
        <taxon>Vertebrata</taxon>
        <taxon>Euteleostomi</taxon>
        <taxon>Actinopterygii</taxon>
        <taxon>Neopterygii</taxon>
        <taxon>Teleostei</taxon>
        <taxon>Neoteleostei</taxon>
        <taxon>Acanthomorphata</taxon>
        <taxon>Ovalentaria</taxon>
        <taxon>Atherinomorphae</taxon>
        <taxon>Cyprinodontiformes</taxon>
        <taxon>Goodeidae</taxon>
        <taxon>Xenoophorus</taxon>
    </lineage>
</organism>
<protein>
    <submittedName>
        <fullName evidence="2">Nuclear factor of activated T-cells, cytoplasmic 3</fullName>
    </submittedName>
</protein>
<dbReference type="SUPFAM" id="SSF49417">
    <property type="entry name" value="p53-like transcription factors"/>
    <property type="match status" value="1"/>
</dbReference>
<dbReference type="Proteomes" id="UP001434883">
    <property type="component" value="Unassembled WGS sequence"/>
</dbReference>
<comment type="caution">
    <text evidence="2">The sequence shown here is derived from an EMBL/GenBank/DDBJ whole genome shotgun (WGS) entry which is preliminary data.</text>
</comment>
<dbReference type="PROSITE" id="PS50254">
    <property type="entry name" value="REL_2"/>
    <property type="match status" value="1"/>
</dbReference>
<feature type="non-terminal residue" evidence="2">
    <location>
        <position position="1"/>
    </location>
</feature>
<dbReference type="Pfam" id="PF00554">
    <property type="entry name" value="RHD_DNA_bind"/>
    <property type="match status" value="1"/>
</dbReference>
<sequence>LSGYSKQPVRLLVFIGTADDKCLRPHPFYQVHMVTGKTVTTICQEKMMYGTKVLEVPLLPESDMSASIDCAGILKLRNADIELKKGETNIGRKNTRVQFVFRVALPQQDGQMLWLQTASIPVECCKWITARVETKYLDKLYTTTHNLLFLTSDIKSNQIFSVLGQFLRIQKFIPGLVCV</sequence>
<dbReference type="InterPro" id="IPR037059">
    <property type="entry name" value="RHD_DNA_bind_dom_sf"/>
</dbReference>
<dbReference type="PANTHER" id="PTHR12533">
    <property type="entry name" value="NFAT"/>
    <property type="match status" value="1"/>
</dbReference>
<evidence type="ECO:0000313" key="3">
    <source>
        <dbReference type="Proteomes" id="UP001434883"/>
    </source>
</evidence>
<name>A0ABV0QXV0_9TELE</name>
<dbReference type="InterPro" id="IPR008366">
    <property type="entry name" value="NFAT"/>
</dbReference>
<accession>A0ABV0QXV0</accession>
<proteinExistence type="predicted"/>
<evidence type="ECO:0000313" key="2">
    <source>
        <dbReference type="EMBL" id="MEQ2200660.1"/>
    </source>
</evidence>
<dbReference type="EMBL" id="JAHRIN010026342">
    <property type="protein sequence ID" value="MEQ2200660.1"/>
    <property type="molecule type" value="Genomic_DNA"/>
</dbReference>
<keyword evidence="3" id="KW-1185">Reference proteome</keyword>
<gene>
    <name evidence="2" type="primary">NFATC3</name>
    <name evidence="2" type="ORF">XENOCAPTIV_001402</name>
</gene>
<evidence type="ECO:0000259" key="1">
    <source>
        <dbReference type="PROSITE" id="PS50254"/>
    </source>
</evidence>